<keyword evidence="1" id="KW-0472">Membrane</keyword>
<keyword evidence="1" id="KW-1133">Transmembrane helix</keyword>
<organism evidence="2 3">
    <name type="scientific">Mycobacterium paraffinicum</name>
    <dbReference type="NCBI Taxonomy" id="53378"/>
    <lineage>
        <taxon>Bacteria</taxon>
        <taxon>Bacillati</taxon>
        <taxon>Actinomycetota</taxon>
        <taxon>Actinomycetes</taxon>
        <taxon>Mycobacteriales</taxon>
        <taxon>Mycobacteriaceae</taxon>
        <taxon>Mycobacterium</taxon>
    </lineage>
</organism>
<keyword evidence="3" id="KW-1185">Reference proteome</keyword>
<proteinExistence type="predicted"/>
<sequence length="208" mass="22689">MSPTPPPTPIPAPTPSAVQSPTQTVIVNLPPDVIDKLSPHETGLPQSWATIIAACIAVAAAAIALLGVWWQIRSAAREARNDRAADVRLTRQTQLAEHMAEAIQLGRSLQDLISSNRGNLRDWAEAPRNAFNEQTQRARALSSIIFLLGAKKSGAKLHELVYKCNVLAKDRKETWGKHTFVLAGEMSKIFEEELSAYADVPLPTQSEP</sequence>
<gene>
    <name evidence="2" type="ORF">GCM10023161_49810</name>
</gene>
<dbReference type="EMBL" id="BAABGF010000055">
    <property type="protein sequence ID" value="GAA4297599.1"/>
    <property type="molecule type" value="Genomic_DNA"/>
</dbReference>
<comment type="caution">
    <text evidence="2">The sequence shown here is derived from an EMBL/GenBank/DDBJ whole genome shotgun (WGS) entry which is preliminary data.</text>
</comment>
<accession>A0ABP8F8G7</accession>
<evidence type="ECO:0000256" key="1">
    <source>
        <dbReference type="SAM" id="Phobius"/>
    </source>
</evidence>
<evidence type="ECO:0000313" key="3">
    <source>
        <dbReference type="Proteomes" id="UP001501417"/>
    </source>
</evidence>
<evidence type="ECO:0000313" key="2">
    <source>
        <dbReference type="EMBL" id="GAA4297599.1"/>
    </source>
</evidence>
<name>A0ABP8F8G7_9MYCO</name>
<protein>
    <submittedName>
        <fullName evidence="2">Uncharacterized protein</fullName>
    </submittedName>
</protein>
<reference evidence="3" key="1">
    <citation type="journal article" date="2019" name="Int. J. Syst. Evol. Microbiol.">
        <title>The Global Catalogue of Microorganisms (GCM) 10K type strain sequencing project: providing services to taxonomists for standard genome sequencing and annotation.</title>
        <authorList>
            <consortium name="The Broad Institute Genomics Platform"/>
            <consortium name="The Broad Institute Genome Sequencing Center for Infectious Disease"/>
            <person name="Wu L."/>
            <person name="Ma J."/>
        </authorList>
    </citation>
    <scope>NUCLEOTIDE SEQUENCE [LARGE SCALE GENOMIC DNA]</scope>
    <source>
        <strain evidence="3">JCM 17782</strain>
    </source>
</reference>
<feature type="transmembrane region" description="Helical" evidence="1">
    <location>
        <begin position="48"/>
        <end position="70"/>
    </location>
</feature>
<keyword evidence="1" id="KW-0812">Transmembrane</keyword>
<dbReference type="Proteomes" id="UP001501417">
    <property type="component" value="Unassembled WGS sequence"/>
</dbReference>
<dbReference type="RefSeq" id="WP_264036815.1">
    <property type="nucleotide sequence ID" value="NZ_BAABGF010000055.1"/>
</dbReference>